<accession>A0A843VN21</accession>
<name>A0A843VN21_COLES</name>
<evidence type="ECO:0000313" key="3">
    <source>
        <dbReference type="Proteomes" id="UP000652761"/>
    </source>
</evidence>
<protein>
    <recommendedName>
        <fullName evidence="4">Secreted protein</fullName>
    </recommendedName>
</protein>
<gene>
    <name evidence="2" type="ORF">Taro_026250</name>
</gene>
<dbReference type="AlphaFoldDB" id="A0A843VN21"/>
<reference evidence="2" key="1">
    <citation type="submission" date="2017-07" db="EMBL/GenBank/DDBJ databases">
        <title>Taro Niue Genome Assembly and Annotation.</title>
        <authorList>
            <person name="Atibalentja N."/>
            <person name="Keating K."/>
            <person name="Fields C.J."/>
        </authorList>
    </citation>
    <scope>NUCLEOTIDE SEQUENCE</scope>
    <source>
        <strain evidence="2">Niue_2</strain>
        <tissue evidence="2">Leaf</tissue>
    </source>
</reference>
<keyword evidence="3" id="KW-1185">Reference proteome</keyword>
<sequence length="144" mass="15862">MWILCLVFVVARVWPMCERFLGLTGPVVWAHSTPQFTVYERNKEGRRVLNAMVLHVVFLLPPKGTDRLHLGVRTPVDVTGPQLVLFPVPHSRELRPESLEVTGMGLWLCGPQVVVLDGLHSCLFCSCGAAAGPSVCGCEAERDL</sequence>
<evidence type="ECO:0000256" key="1">
    <source>
        <dbReference type="SAM" id="SignalP"/>
    </source>
</evidence>
<dbReference type="Proteomes" id="UP000652761">
    <property type="component" value="Unassembled WGS sequence"/>
</dbReference>
<dbReference type="EMBL" id="NMUH01001579">
    <property type="protein sequence ID" value="MQL93603.1"/>
    <property type="molecule type" value="Genomic_DNA"/>
</dbReference>
<comment type="caution">
    <text evidence="2">The sequence shown here is derived from an EMBL/GenBank/DDBJ whole genome shotgun (WGS) entry which is preliminary data.</text>
</comment>
<evidence type="ECO:0000313" key="2">
    <source>
        <dbReference type="EMBL" id="MQL93603.1"/>
    </source>
</evidence>
<proteinExistence type="predicted"/>
<organism evidence="2 3">
    <name type="scientific">Colocasia esculenta</name>
    <name type="common">Wild taro</name>
    <name type="synonym">Arum esculentum</name>
    <dbReference type="NCBI Taxonomy" id="4460"/>
    <lineage>
        <taxon>Eukaryota</taxon>
        <taxon>Viridiplantae</taxon>
        <taxon>Streptophyta</taxon>
        <taxon>Embryophyta</taxon>
        <taxon>Tracheophyta</taxon>
        <taxon>Spermatophyta</taxon>
        <taxon>Magnoliopsida</taxon>
        <taxon>Liliopsida</taxon>
        <taxon>Araceae</taxon>
        <taxon>Aroideae</taxon>
        <taxon>Colocasieae</taxon>
        <taxon>Colocasia</taxon>
    </lineage>
</organism>
<feature type="chain" id="PRO_5032953740" description="Secreted protein" evidence="1">
    <location>
        <begin position="16"/>
        <end position="144"/>
    </location>
</feature>
<keyword evidence="1" id="KW-0732">Signal</keyword>
<evidence type="ECO:0008006" key="4">
    <source>
        <dbReference type="Google" id="ProtNLM"/>
    </source>
</evidence>
<feature type="signal peptide" evidence="1">
    <location>
        <begin position="1"/>
        <end position="15"/>
    </location>
</feature>